<evidence type="ECO:0000256" key="5">
    <source>
        <dbReference type="ARBA" id="ARBA00048791"/>
    </source>
</evidence>
<dbReference type="GO" id="GO:0016052">
    <property type="term" value="P:carbohydrate catabolic process"/>
    <property type="evidence" value="ECO:0007669"/>
    <property type="project" value="TreeGrafter"/>
</dbReference>
<dbReference type="InterPro" id="IPR013785">
    <property type="entry name" value="Aldolase_TIM"/>
</dbReference>
<dbReference type="GO" id="GO:0006018">
    <property type="term" value="P:2-deoxyribose 1-phosphate catabolic process"/>
    <property type="evidence" value="ECO:0007669"/>
    <property type="project" value="UniProtKB-UniRule"/>
</dbReference>
<reference evidence="8 9" key="1">
    <citation type="submission" date="2019-11" db="EMBL/GenBank/DDBJ databases">
        <title>Characterisation of Fundicoccus ignavus gen. nov. sp. nov., a novel genus of the family Aerococcaceae isolated from bulk tank milk.</title>
        <authorList>
            <person name="Siebert A."/>
            <person name="Huptas C."/>
            <person name="Wenning M."/>
            <person name="Scherer S."/>
            <person name="Doll E.V."/>
        </authorList>
    </citation>
    <scope>NUCLEOTIDE SEQUENCE [LARGE SCALE GENOMIC DNA]</scope>
    <source>
        <strain evidence="8 9">DSM 109653</strain>
    </source>
</reference>
<keyword evidence="3 7" id="KW-0456">Lyase</keyword>
<evidence type="ECO:0000256" key="4">
    <source>
        <dbReference type="ARBA" id="ARBA00023270"/>
    </source>
</evidence>
<evidence type="ECO:0000256" key="2">
    <source>
        <dbReference type="ARBA" id="ARBA00022490"/>
    </source>
</evidence>
<evidence type="ECO:0000256" key="3">
    <source>
        <dbReference type="ARBA" id="ARBA00023239"/>
    </source>
</evidence>
<dbReference type="InterPro" id="IPR011343">
    <property type="entry name" value="DeoC"/>
</dbReference>
<dbReference type="PANTHER" id="PTHR10889">
    <property type="entry name" value="DEOXYRIBOSE-PHOSPHATE ALDOLASE"/>
    <property type="match status" value="1"/>
</dbReference>
<dbReference type="HAMAP" id="MF_00114">
    <property type="entry name" value="DeoC_type1"/>
    <property type="match status" value="1"/>
</dbReference>
<dbReference type="AlphaFoldDB" id="A0A844BFF0"/>
<dbReference type="SMART" id="SM01133">
    <property type="entry name" value="DeoC"/>
    <property type="match status" value="1"/>
</dbReference>
<feature type="active site" description="Proton donor/acceptor" evidence="7">
    <location>
        <position position="181"/>
    </location>
</feature>
<comment type="subcellular location">
    <subcellularLocation>
        <location evidence="7">Cytoplasm</location>
    </subcellularLocation>
</comment>
<dbReference type="CDD" id="cd00959">
    <property type="entry name" value="DeoC"/>
    <property type="match status" value="1"/>
</dbReference>
<dbReference type="RefSeq" id="WP_153861184.1">
    <property type="nucleotide sequence ID" value="NZ_WJQR01000001.1"/>
</dbReference>
<sequence>MELSKYIDHTLLKADATVDQIKTLCEEAAEYNFMSVCINPVHIPLAKELLADSDVKVCTVIGFPLGANATAVKAFEAKTAVEDGADEVDMVINIGAAKAGDWETVEKDVRAVVEAVPKEVVVKVIIETSLLNDEEKTLASQAAQRGGTDFVKTSTGFSTGGATLEDVTLMRQAVGPDLGVKASGGVSNYAEAMAMIEVGATRIGASKGIAIVTQKPAEVTSDDNY</sequence>
<dbReference type="SUPFAM" id="SSF51569">
    <property type="entry name" value="Aldolase"/>
    <property type="match status" value="1"/>
</dbReference>
<accession>A0A844BFF0</accession>
<evidence type="ECO:0000256" key="6">
    <source>
        <dbReference type="ARBA" id="ARBA00056337"/>
    </source>
</evidence>
<protein>
    <recommendedName>
        <fullName evidence="7">Deoxyribose-phosphate aldolase</fullName>
        <shortName evidence="7">DERA</shortName>
        <ecNumber evidence="7">4.1.2.4</ecNumber>
    </recommendedName>
    <alternativeName>
        <fullName evidence="7">2-deoxy-D-ribose 5-phosphate aldolase</fullName>
    </alternativeName>
    <alternativeName>
        <fullName evidence="7">Phosphodeoxyriboaldolase</fullName>
        <shortName evidence="7">Deoxyriboaldolase</shortName>
    </alternativeName>
</protein>
<name>A0A844BFF0_9LACT</name>
<keyword evidence="4 7" id="KW-0704">Schiff base</keyword>
<dbReference type="GO" id="GO:0009264">
    <property type="term" value="P:deoxyribonucleotide catabolic process"/>
    <property type="evidence" value="ECO:0007669"/>
    <property type="project" value="UniProtKB-UniRule"/>
</dbReference>
<comment type="similarity">
    <text evidence="1 7">Belongs to the DeoC/FbaB aldolase family. DeoC type 1 subfamily.</text>
</comment>
<dbReference type="NCBIfam" id="TIGR00126">
    <property type="entry name" value="deoC"/>
    <property type="match status" value="1"/>
</dbReference>
<evidence type="ECO:0000313" key="8">
    <source>
        <dbReference type="EMBL" id="MRI80690.1"/>
    </source>
</evidence>
<feature type="active site" description="Proton donor/acceptor" evidence="7">
    <location>
        <position position="89"/>
    </location>
</feature>
<comment type="caution">
    <text evidence="8">The sequence shown here is derived from an EMBL/GenBank/DDBJ whole genome shotgun (WGS) entry which is preliminary data.</text>
</comment>
<dbReference type="EMBL" id="WJQR01000001">
    <property type="protein sequence ID" value="MRI80690.1"/>
    <property type="molecule type" value="Genomic_DNA"/>
</dbReference>
<dbReference type="FunFam" id="3.20.20.70:FF:000044">
    <property type="entry name" value="Deoxyribose-phosphate aldolase"/>
    <property type="match status" value="1"/>
</dbReference>
<gene>
    <name evidence="7 8" type="primary">deoC</name>
    <name evidence="8" type="ORF">GIY11_01405</name>
</gene>
<comment type="pathway">
    <text evidence="7">Carbohydrate degradation; 2-deoxy-D-ribose 1-phosphate degradation; D-glyceraldehyde 3-phosphate and acetaldehyde from 2-deoxy-alpha-D-ribose 1-phosphate: step 2/2.</text>
</comment>
<dbReference type="PIRSF" id="PIRSF001357">
    <property type="entry name" value="DeoC"/>
    <property type="match status" value="1"/>
</dbReference>
<evidence type="ECO:0000256" key="7">
    <source>
        <dbReference type="HAMAP-Rule" id="MF_00114"/>
    </source>
</evidence>
<dbReference type="PANTHER" id="PTHR10889:SF1">
    <property type="entry name" value="DEOXYRIBOSE-PHOSPHATE ALDOLASE"/>
    <property type="match status" value="1"/>
</dbReference>
<comment type="function">
    <text evidence="6 7">Catalyzes a reversible aldol reaction between acetaldehyde and D-glyceraldehyde 3-phosphate to generate 2-deoxy-D-ribose 5-phosphate.</text>
</comment>
<feature type="active site" description="Schiff-base intermediate with acetaldehyde" evidence="7">
    <location>
        <position position="152"/>
    </location>
</feature>
<dbReference type="InterPro" id="IPR028581">
    <property type="entry name" value="DeoC_typeI"/>
</dbReference>
<organism evidence="8 9">
    <name type="scientific">Fundicoccus ignavus</name>
    <dbReference type="NCBI Taxonomy" id="2664442"/>
    <lineage>
        <taxon>Bacteria</taxon>
        <taxon>Bacillati</taxon>
        <taxon>Bacillota</taxon>
        <taxon>Bacilli</taxon>
        <taxon>Lactobacillales</taxon>
        <taxon>Aerococcaceae</taxon>
        <taxon>Fundicoccus</taxon>
    </lineage>
</organism>
<proteinExistence type="inferred from homology"/>
<dbReference type="UniPathway" id="UPA00002">
    <property type="reaction ID" value="UER00468"/>
</dbReference>
<keyword evidence="2 7" id="KW-0963">Cytoplasm</keyword>
<dbReference type="EC" id="4.1.2.4" evidence="7"/>
<dbReference type="Gene3D" id="3.20.20.70">
    <property type="entry name" value="Aldolase class I"/>
    <property type="match status" value="1"/>
</dbReference>
<dbReference type="Pfam" id="PF01791">
    <property type="entry name" value="DeoC"/>
    <property type="match status" value="1"/>
</dbReference>
<comment type="catalytic activity">
    <reaction evidence="5 7">
        <text>2-deoxy-D-ribose 5-phosphate = D-glyceraldehyde 3-phosphate + acetaldehyde</text>
        <dbReference type="Rhea" id="RHEA:12821"/>
        <dbReference type="ChEBI" id="CHEBI:15343"/>
        <dbReference type="ChEBI" id="CHEBI:59776"/>
        <dbReference type="ChEBI" id="CHEBI:62877"/>
        <dbReference type="EC" id="4.1.2.4"/>
    </reaction>
</comment>
<dbReference type="GO" id="GO:0004139">
    <property type="term" value="F:deoxyribose-phosphate aldolase activity"/>
    <property type="evidence" value="ECO:0007669"/>
    <property type="project" value="UniProtKB-UniRule"/>
</dbReference>
<dbReference type="Proteomes" id="UP000469870">
    <property type="component" value="Unassembled WGS sequence"/>
</dbReference>
<evidence type="ECO:0000256" key="1">
    <source>
        <dbReference type="ARBA" id="ARBA00010936"/>
    </source>
</evidence>
<evidence type="ECO:0000313" key="9">
    <source>
        <dbReference type="Proteomes" id="UP000469870"/>
    </source>
</evidence>
<dbReference type="InterPro" id="IPR002915">
    <property type="entry name" value="DeoC/FbaB/LacD_aldolase"/>
</dbReference>
<dbReference type="GO" id="GO:0005737">
    <property type="term" value="C:cytoplasm"/>
    <property type="evidence" value="ECO:0007669"/>
    <property type="project" value="UniProtKB-SubCell"/>
</dbReference>